<feature type="transmembrane region" description="Helical" evidence="3">
    <location>
        <begin position="55"/>
        <end position="73"/>
    </location>
</feature>
<dbReference type="InterPro" id="IPR004843">
    <property type="entry name" value="Calcineurin-like_PHP"/>
</dbReference>
<evidence type="ECO:0000313" key="6">
    <source>
        <dbReference type="Proteomes" id="UP000727654"/>
    </source>
</evidence>
<feature type="transmembrane region" description="Helical" evidence="3">
    <location>
        <begin position="85"/>
        <end position="105"/>
    </location>
</feature>
<dbReference type="GO" id="GO:0004115">
    <property type="term" value="F:3',5'-cyclic-AMP phosphodiesterase activity"/>
    <property type="evidence" value="ECO:0007669"/>
    <property type="project" value="UniProtKB-EC"/>
</dbReference>
<sequence>MPMSVGSPEIGGKSPQLPAMAHCGHAGSVPPLNARRAGPTFTGLSSLRAPMPPRTTILTAGAITALLHAYIAWRLLPDLPVPLLVKALSGAWLALSCMLLPAGLLARRVSQPWSDAVSWIGMLAMGFFSTLLVATLARDIVLAVAWLTGWQPAGLHAWSAAAVPLLALLVTLAGYVNARRLARVVEVDVPVSGLPEALHGFTIAQISDIHVGPTIKRPYLDRIVDRVNSLEADAVAITGDLVDGTVRELSAHTAPLARLQARHGVYFVTGNHEYYSGAEPWIAELRRLGLRVLMNEHVALDHGGDVLVLAGVTDYSAGRFHEHHRSDPMRALAGAPQAGARVLLAHQPRTAPAAVEAGFDLQLSGHTHGGQFWPWNLFVPMQQPYTAGLVRHGSMWVYVSRGTGYWGPPKRFGAPSEITRVRLVRA</sequence>
<dbReference type="CDD" id="cd07385">
    <property type="entry name" value="MPP_YkuE_C"/>
    <property type="match status" value="1"/>
</dbReference>
<keyword evidence="2 5" id="KW-0378">Hydrolase</keyword>
<evidence type="ECO:0000313" key="5">
    <source>
        <dbReference type="EMBL" id="CAG9179211.1"/>
    </source>
</evidence>
<name>A0ABM8XGD4_9BURK</name>
<feature type="transmembrane region" description="Helical" evidence="3">
    <location>
        <begin position="117"/>
        <end position="137"/>
    </location>
</feature>
<organism evidence="5 6">
    <name type="scientific">Cupriavidus laharis</name>
    <dbReference type="NCBI Taxonomy" id="151654"/>
    <lineage>
        <taxon>Bacteria</taxon>
        <taxon>Pseudomonadati</taxon>
        <taxon>Pseudomonadota</taxon>
        <taxon>Betaproteobacteria</taxon>
        <taxon>Burkholderiales</taxon>
        <taxon>Burkholderiaceae</taxon>
        <taxon>Cupriavidus</taxon>
    </lineage>
</organism>
<reference evidence="5 6" key="1">
    <citation type="submission" date="2021-08" db="EMBL/GenBank/DDBJ databases">
        <authorList>
            <person name="Peeters C."/>
        </authorList>
    </citation>
    <scope>NUCLEOTIDE SEQUENCE [LARGE SCALE GENOMIC DNA]</scope>
    <source>
        <strain evidence="5 6">LMG 23992</strain>
    </source>
</reference>
<protein>
    <submittedName>
        <fullName evidence="5">3',5'-cyclic adenosine monophosphate phosphodiesterase CpdA</fullName>
        <ecNumber evidence="5">3.1.4.53</ecNumber>
    </submittedName>
</protein>
<evidence type="ECO:0000256" key="1">
    <source>
        <dbReference type="ARBA" id="ARBA00022723"/>
    </source>
</evidence>
<dbReference type="EMBL" id="CAJZAI010000010">
    <property type="protein sequence ID" value="CAG9179211.1"/>
    <property type="molecule type" value="Genomic_DNA"/>
</dbReference>
<dbReference type="InterPro" id="IPR051158">
    <property type="entry name" value="Metallophosphoesterase_sf"/>
</dbReference>
<feature type="domain" description="Calcineurin-like phosphoesterase" evidence="4">
    <location>
        <begin position="202"/>
        <end position="369"/>
    </location>
</feature>
<dbReference type="PANTHER" id="PTHR31302">
    <property type="entry name" value="TRANSMEMBRANE PROTEIN WITH METALLOPHOSPHOESTERASE DOMAIN-RELATED"/>
    <property type="match status" value="1"/>
</dbReference>
<evidence type="ECO:0000256" key="2">
    <source>
        <dbReference type="ARBA" id="ARBA00022801"/>
    </source>
</evidence>
<proteinExistence type="predicted"/>
<evidence type="ECO:0000259" key="4">
    <source>
        <dbReference type="Pfam" id="PF00149"/>
    </source>
</evidence>
<dbReference type="InterPro" id="IPR029052">
    <property type="entry name" value="Metallo-depent_PP-like"/>
</dbReference>
<dbReference type="Proteomes" id="UP000727654">
    <property type="component" value="Unassembled WGS sequence"/>
</dbReference>
<accession>A0ABM8XGD4</accession>
<dbReference type="Pfam" id="PF00149">
    <property type="entry name" value="Metallophos"/>
    <property type="match status" value="1"/>
</dbReference>
<comment type="caution">
    <text evidence="5">The sequence shown here is derived from an EMBL/GenBank/DDBJ whole genome shotgun (WGS) entry which is preliminary data.</text>
</comment>
<gene>
    <name evidence="5" type="primary">cpdA_1</name>
    <name evidence="5" type="ORF">LMG23992_03947</name>
</gene>
<evidence type="ECO:0000256" key="3">
    <source>
        <dbReference type="SAM" id="Phobius"/>
    </source>
</evidence>
<dbReference type="EC" id="3.1.4.53" evidence="5"/>
<keyword evidence="3" id="KW-0472">Membrane</keyword>
<keyword evidence="3" id="KW-0812">Transmembrane</keyword>
<keyword evidence="3" id="KW-1133">Transmembrane helix</keyword>
<keyword evidence="6" id="KW-1185">Reference proteome</keyword>
<keyword evidence="1" id="KW-0479">Metal-binding</keyword>
<dbReference type="Gene3D" id="3.60.21.10">
    <property type="match status" value="1"/>
</dbReference>
<dbReference type="PANTHER" id="PTHR31302:SF31">
    <property type="entry name" value="PHOSPHODIESTERASE YAEI"/>
    <property type="match status" value="1"/>
</dbReference>
<feature type="transmembrane region" description="Helical" evidence="3">
    <location>
        <begin position="157"/>
        <end position="176"/>
    </location>
</feature>
<dbReference type="SUPFAM" id="SSF56300">
    <property type="entry name" value="Metallo-dependent phosphatases"/>
    <property type="match status" value="1"/>
</dbReference>